<dbReference type="RefSeq" id="WP_150487822.1">
    <property type="nucleotide sequence ID" value="NZ_BMUV01000001.1"/>
</dbReference>
<dbReference type="OrthoDB" id="4006962at2"/>
<evidence type="ECO:0008006" key="4">
    <source>
        <dbReference type="Google" id="ProtNLM"/>
    </source>
</evidence>
<sequence length="122" mass="12336">MLAVVLAACGTADSGPSSTVPGSPSGSRASSDPSAPGPAGPGPLEWKRCEAPEGGSAPGPDWRCATLEVPLDHAEPEGGTIGVALVRKQATRRGERLGSMLFDFIDGYFLDGKVPADGRACS</sequence>
<dbReference type="EMBL" id="CP023702">
    <property type="protein sequence ID" value="QEU72472.1"/>
    <property type="molecule type" value="Genomic_DNA"/>
</dbReference>
<evidence type="ECO:0000256" key="1">
    <source>
        <dbReference type="SAM" id="MobiDB-lite"/>
    </source>
</evidence>
<gene>
    <name evidence="2" type="ORF">CP967_11130</name>
</gene>
<accession>A0A5J6F8E1</accession>
<feature type="compositionally biased region" description="Low complexity" evidence="1">
    <location>
        <begin position="14"/>
        <end position="34"/>
    </location>
</feature>
<dbReference type="Proteomes" id="UP000326178">
    <property type="component" value="Chromosome"/>
</dbReference>
<reference evidence="2 3" key="1">
    <citation type="submission" date="2017-09" db="EMBL/GenBank/DDBJ databases">
        <authorList>
            <person name="Lee N."/>
            <person name="Cho B.-K."/>
        </authorList>
    </citation>
    <scope>NUCLEOTIDE SEQUENCE [LARGE SCALE GENOMIC DNA]</scope>
    <source>
        <strain evidence="2 3">ATCC 12769</strain>
    </source>
</reference>
<evidence type="ECO:0000313" key="3">
    <source>
        <dbReference type="Proteomes" id="UP000326178"/>
    </source>
</evidence>
<protein>
    <recommendedName>
        <fullName evidence="4">Alpha/beta hydrolase</fullName>
    </recommendedName>
</protein>
<keyword evidence="3" id="KW-1185">Reference proteome</keyword>
<dbReference type="AlphaFoldDB" id="A0A5J6F8E1"/>
<organism evidence="2 3">
    <name type="scientific">Streptomyces nitrosporeus</name>
    <dbReference type="NCBI Taxonomy" id="28894"/>
    <lineage>
        <taxon>Bacteria</taxon>
        <taxon>Bacillati</taxon>
        <taxon>Actinomycetota</taxon>
        <taxon>Actinomycetes</taxon>
        <taxon>Kitasatosporales</taxon>
        <taxon>Streptomycetaceae</taxon>
        <taxon>Streptomyces</taxon>
    </lineage>
</organism>
<feature type="region of interest" description="Disordered" evidence="1">
    <location>
        <begin position="9"/>
        <end position="61"/>
    </location>
</feature>
<name>A0A5J6F8E1_9ACTN</name>
<evidence type="ECO:0000313" key="2">
    <source>
        <dbReference type="EMBL" id="QEU72472.1"/>
    </source>
</evidence>
<dbReference type="KEGG" id="snk:CP967_11130"/>
<proteinExistence type="predicted"/>